<dbReference type="Proteomes" id="UP001481413">
    <property type="component" value="Unassembled WGS sequence"/>
</dbReference>
<reference evidence="2 3" key="1">
    <citation type="submission" date="2024-04" db="EMBL/GenBank/DDBJ databases">
        <title>Draft genome sequence of Thalassolituus maritimus NBRC 116585.</title>
        <authorList>
            <person name="Miyakawa T."/>
            <person name="Kusuya Y."/>
            <person name="Miura T."/>
        </authorList>
    </citation>
    <scope>NUCLEOTIDE SEQUENCE [LARGE SCALE GENOMIC DNA]</scope>
    <source>
        <strain evidence="2 3">5NW40-0001</strain>
    </source>
</reference>
<evidence type="ECO:0000313" key="3">
    <source>
        <dbReference type="Proteomes" id="UP001481413"/>
    </source>
</evidence>
<name>A0ABP9ZYV2_9GAMM</name>
<proteinExistence type="predicted"/>
<dbReference type="Gene3D" id="3.40.50.720">
    <property type="entry name" value="NAD(P)-binding Rossmann-like Domain"/>
    <property type="match status" value="1"/>
</dbReference>
<accession>A0ABP9ZYV2</accession>
<protein>
    <submittedName>
        <fullName evidence="2">SDR family NAD(P)-dependent oxidoreductase</fullName>
    </submittedName>
</protein>
<organism evidence="2 3">
    <name type="scientific">Thalassolituus maritimus</name>
    <dbReference type="NCBI Taxonomy" id="484498"/>
    <lineage>
        <taxon>Bacteria</taxon>
        <taxon>Pseudomonadati</taxon>
        <taxon>Pseudomonadota</taxon>
        <taxon>Gammaproteobacteria</taxon>
        <taxon>Oceanospirillales</taxon>
        <taxon>Oceanospirillaceae</taxon>
        <taxon>Thalassolituus</taxon>
    </lineage>
</organism>
<dbReference type="RefSeq" id="WP_353294125.1">
    <property type="nucleotide sequence ID" value="NZ_BAABWH010000003.1"/>
</dbReference>
<gene>
    <name evidence="2" type="ORF">NBRC116585_13030</name>
</gene>
<evidence type="ECO:0000313" key="2">
    <source>
        <dbReference type="EMBL" id="GAA6145185.1"/>
    </source>
</evidence>
<dbReference type="SUPFAM" id="SSF51735">
    <property type="entry name" value="NAD(P)-binding Rossmann-fold domains"/>
    <property type="match status" value="1"/>
</dbReference>
<dbReference type="Pfam" id="PF00106">
    <property type="entry name" value="adh_short"/>
    <property type="match status" value="1"/>
</dbReference>
<dbReference type="PRINTS" id="PR00081">
    <property type="entry name" value="GDHRDH"/>
</dbReference>
<dbReference type="EMBL" id="BAABWH010000003">
    <property type="protein sequence ID" value="GAA6145185.1"/>
    <property type="molecule type" value="Genomic_DNA"/>
</dbReference>
<sequence>MKTALITGGSAGLGKITAETLAKKGYRVIIAARDLAKGERVVEEIKSASKDAVVEFMSVDMADYDSVSDFSQAMSSRFESLDLLILNAGLFTSSIRKNSAGHEYMFAATHMGHFLLTHKLLPLLRKSQDARIVVTSSVAHWVGNILDFRKTITEPPRGDQFLLKQFLLYGRSKLANILFVNGLEQQLKNENIKVFSFHPGGVKTEFYRQFPDLFTKVFFPFLISEAKGADTQIFLATDENTNRNGGYWCRRKPGVRSRSSRSQALTDDLWAFSLDALGIKTFGQPE</sequence>
<comment type="caution">
    <text evidence="2">The sequence shown here is derived from an EMBL/GenBank/DDBJ whole genome shotgun (WGS) entry which is preliminary data.</text>
</comment>
<evidence type="ECO:0000256" key="1">
    <source>
        <dbReference type="ARBA" id="ARBA00023002"/>
    </source>
</evidence>
<dbReference type="InterPro" id="IPR036291">
    <property type="entry name" value="NAD(P)-bd_dom_sf"/>
</dbReference>
<keyword evidence="3" id="KW-1185">Reference proteome</keyword>
<dbReference type="PANTHER" id="PTHR43157">
    <property type="entry name" value="PHOSPHATIDYLINOSITOL-GLYCAN BIOSYNTHESIS CLASS F PROTEIN-RELATED"/>
    <property type="match status" value="1"/>
</dbReference>
<keyword evidence="1" id="KW-0560">Oxidoreductase</keyword>
<dbReference type="PANTHER" id="PTHR43157:SF31">
    <property type="entry name" value="PHOSPHATIDYLINOSITOL-GLYCAN BIOSYNTHESIS CLASS F PROTEIN"/>
    <property type="match status" value="1"/>
</dbReference>
<dbReference type="InterPro" id="IPR002347">
    <property type="entry name" value="SDR_fam"/>
</dbReference>